<name>A0A1I0NJN7_9FLAO</name>
<dbReference type="PROSITE" id="PS51352">
    <property type="entry name" value="THIOREDOXIN_2"/>
    <property type="match status" value="1"/>
</dbReference>
<gene>
    <name evidence="2" type="ORF">SAMN05421841_0624</name>
</gene>
<protein>
    <submittedName>
        <fullName evidence="2">Thioredoxin</fullName>
    </submittedName>
</protein>
<evidence type="ECO:0000313" key="3">
    <source>
        <dbReference type="Proteomes" id="UP000199469"/>
    </source>
</evidence>
<dbReference type="Pfam" id="PF13098">
    <property type="entry name" value="Thioredoxin_2"/>
    <property type="match status" value="1"/>
</dbReference>
<dbReference type="Proteomes" id="UP000199469">
    <property type="component" value="Unassembled WGS sequence"/>
</dbReference>
<organism evidence="2 3">
    <name type="scientific">Chryseobacterium wanjuense</name>
    <dbReference type="NCBI Taxonomy" id="356305"/>
    <lineage>
        <taxon>Bacteria</taxon>
        <taxon>Pseudomonadati</taxon>
        <taxon>Bacteroidota</taxon>
        <taxon>Flavobacteriia</taxon>
        <taxon>Flavobacteriales</taxon>
        <taxon>Weeksellaceae</taxon>
        <taxon>Chryseobacterium group</taxon>
        <taxon>Chryseobacterium</taxon>
    </lineage>
</organism>
<accession>A0A1I0NJN7</accession>
<dbReference type="PANTHER" id="PTHR43601:SF3">
    <property type="entry name" value="THIOREDOXIN, MITOCHONDRIAL"/>
    <property type="match status" value="1"/>
</dbReference>
<reference evidence="3" key="1">
    <citation type="submission" date="2016-10" db="EMBL/GenBank/DDBJ databases">
        <authorList>
            <person name="Varghese N."/>
            <person name="Submissions S."/>
        </authorList>
    </citation>
    <scope>NUCLEOTIDE SEQUENCE [LARGE SCALE GENOMIC DNA]</scope>
    <source>
        <strain evidence="3">DSM 17724</strain>
    </source>
</reference>
<keyword evidence="3" id="KW-1185">Reference proteome</keyword>
<dbReference type="InterPro" id="IPR013766">
    <property type="entry name" value="Thioredoxin_domain"/>
</dbReference>
<dbReference type="PANTHER" id="PTHR43601">
    <property type="entry name" value="THIOREDOXIN, MITOCHONDRIAL"/>
    <property type="match status" value="1"/>
</dbReference>
<dbReference type="STRING" id="356305.SAMN05421841_0624"/>
<dbReference type="InterPro" id="IPR012336">
    <property type="entry name" value="Thioredoxin-like_fold"/>
</dbReference>
<dbReference type="SUPFAM" id="SSF52833">
    <property type="entry name" value="Thioredoxin-like"/>
    <property type="match status" value="1"/>
</dbReference>
<evidence type="ECO:0000259" key="1">
    <source>
        <dbReference type="PROSITE" id="PS51352"/>
    </source>
</evidence>
<feature type="domain" description="Thioredoxin" evidence="1">
    <location>
        <begin position="40"/>
        <end position="163"/>
    </location>
</feature>
<dbReference type="GO" id="GO:0045454">
    <property type="term" value="P:cell redox homeostasis"/>
    <property type="evidence" value="ECO:0007669"/>
    <property type="project" value="TreeGrafter"/>
</dbReference>
<dbReference type="AlphaFoldDB" id="A0A1I0NJN7"/>
<dbReference type="InterPro" id="IPR036249">
    <property type="entry name" value="Thioredoxin-like_sf"/>
</dbReference>
<dbReference type="Gene3D" id="3.40.30.10">
    <property type="entry name" value="Glutaredoxin"/>
    <property type="match status" value="1"/>
</dbReference>
<evidence type="ECO:0000313" key="2">
    <source>
        <dbReference type="EMBL" id="SEW01432.1"/>
    </source>
</evidence>
<dbReference type="EMBL" id="FOIU01000001">
    <property type="protein sequence ID" value="SEW01432.1"/>
    <property type="molecule type" value="Genomic_DNA"/>
</dbReference>
<dbReference type="CDD" id="cd02947">
    <property type="entry name" value="TRX_family"/>
    <property type="match status" value="1"/>
</dbReference>
<dbReference type="RefSeq" id="WP_228404654.1">
    <property type="nucleotide sequence ID" value="NZ_FOIU01000001.1"/>
</dbReference>
<proteinExistence type="predicted"/>
<sequence>MENPQMKALWIFFIYLFENKLYLYPKNNTVIKKILFVAFTAIGLLTYAQGIKFEENKLSEILAKAKKENKLVFIDSYTSWCAPCKIMAKKIFPLQSVGDYYNSNFINAKFNMEKGEGIAIAKKYNVKVYPTYLFLDGDGKEIHRTMSSMDEQEFIQLGKDALDPSKQITTLKRRFDAGEKDPELLKSLIQLTNDDDAYNPKVFKRYFTVKPEIDKEDAMMLFTSINGTDDSRYQLLQENKSKIIQLISQENFDEYNKFVILKGIRKKAYEKSKKLDEKVFLAEAQKFFGKEEAEKILFNEKISESLENKNYAAYEKMVLDKYKDNYSNEEPLELAYVAQNFLNHIKTRSSLEKALLWSSDAAKRNPHSMTFFTLAGLYNKLGDKTNAKIYAEKALEEAKKAKYQSEDLNADIQKLLDSLK</sequence>